<accession>A0A1V4I1U5</accession>
<sequence length="320" mass="34462">MSETWCSNSAARRIAPIRSRQNVTMKRPTMKQSVTMRTHVGTMASLTLAILLAAPSHGVAKQLVPAQFQGVWQNMEGKTGVCKQADWGTAAQTDTHIRISPESVDYHETQCRYTSIPASKADSGSGAIRLTLACRGEGETWSATEIWQLQKINEQSMLLVASPNSKHPYIFAYQQCVAAGNSTAPSGSGASSPANAPPAKSIAVASLPLQRGYYVASGTSCDQASNATLQLLRRGAIGAARTLCEFKAIEQTGPTSYRVRESCSELGSTTAATETVSYEIANDRSFTTRRADGADYNARYCVQSSLPSPWRDNDIRGLIK</sequence>
<dbReference type="STRING" id="29421.B2M20_02655"/>
<dbReference type="Proteomes" id="UP000189940">
    <property type="component" value="Unassembled WGS sequence"/>
</dbReference>
<keyword evidence="2" id="KW-1185">Reference proteome</keyword>
<comment type="caution">
    <text evidence="1">The sequence shown here is derived from an EMBL/GenBank/DDBJ whole genome shotgun (WGS) entry which is preliminary data.</text>
</comment>
<reference evidence="1 2" key="1">
    <citation type="submission" date="2017-02" db="EMBL/GenBank/DDBJ databases">
        <title>Genome sequence of the nitrite-oxidizing bacterium Nitrobacter vulgaris strain Ab1.</title>
        <authorList>
            <person name="Mellbye B.L."/>
            <person name="Davis E.W."/>
            <person name="Spieck E."/>
            <person name="Chang J.H."/>
            <person name="Bottomley P.J."/>
            <person name="Sayavedra-Soto L.A."/>
        </authorList>
    </citation>
    <scope>NUCLEOTIDE SEQUENCE [LARGE SCALE GENOMIC DNA]</scope>
    <source>
        <strain evidence="1 2">Ab1</strain>
    </source>
</reference>
<proteinExistence type="predicted"/>
<dbReference type="EMBL" id="MWPQ01000006">
    <property type="protein sequence ID" value="OPH84201.1"/>
    <property type="molecule type" value="Genomic_DNA"/>
</dbReference>
<gene>
    <name evidence="1" type="ORF">B2M20_02655</name>
</gene>
<name>A0A1V4I1U5_NITVU</name>
<dbReference type="AlphaFoldDB" id="A0A1V4I1U5"/>
<evidence type="ECO:0000313" key="1">
    <source>
        <dbReference type="EMBL" id="OPH84201.1"/>
    </source>
</evidence>
<organism evidence="1 2">
    <name type="scientific">Nitrobacter vulgaris</name>
    <dbReference type="NCBI Taxonomy" id="29421"/>
    <lineage>
        <taxon>Bacteria</taxon>
        <taxon>Pseudomonadati</taxon>
        <taxon>Pseudomonadota</taxon>
        <taxon>Alphaproteobacteria</taxon>
        <taxon>Hyphomicrobiales</taxon>
        <taxon>Nitrobacteraceae</taxon>
        <taxon>Nitrobacter</taxon>
    </lineage>
</organism>
<protein>
    <submittedName>
        <fullName evidence="1">Uncharacterized protein</fullName>
    </submittedName>
</protein>
<evidence type="ECO:0000313" key="2">
    <source>
        <dbReference type="Proteomes" id="UP000189940"/>
    </source>
</evidence>